<gene>
    <name evidence="2" type="ORF">SAMN02927921_01578</name>
</gene>
<dbReference type="EMBL" id="FPJE01000007">
    <property type="protein sequence ID" value="SFW41780.1"/>
    <property type="molecule type" value="Genomic_DNA"/>
</dbReference>
<protein>
    <recommendedName>
        <fullName evidence="4">50S ribosomal protein L27</fullName>
    </recommendedName>
</protein>
<dbReference type="OrthoDB" id="329514at2"/>
<organism evidence="2 3">
    <name type="scientific">Sinomicrobium oceani</name>
    <dbReference type="NCBI Taxonomy" id="1150368"/>
    <lineage>
        <taxon>Bacteria</taxon>
        <taxon>Pseudomonadati</taxon>
        <taxon>Bacteroidota</taxon>
        <taxon>Flavobacteriia</taxon>
        <taxon>Flavobacteriales</taxon>
        <taxon>Flavobacteriaceae</taxon>
        <taxon>Sinomicrobium</taxon>
    </lineage>
</organism>
<dbReference type="AlphaFoldDB" id="A0A1K1P2H9"/>
<keyword evidence="1" id="KW-1133">Transmembrane helix</keyword>
<keyword evidence="3" id="KW-1185">Reference proteome</keyword>
<evidence type="ECO:0000313" key="3">
    <source>
        <dbReference type="Proteomes" id="UP000182248"/>
    </source>
</evidence>
<reference evidence="2 3" key="1">
    <citation type="submission" date="2016-11" db="EMBL/GenBank/DDBJ databases">
        <authorList>
            <person name="Jaros S."/>
            <person name="Januszkiewicz K."/>
            <person name="Wedrychowicz H."/>
        </authorList>
    </citation>
    <scope>NUCLEOTIDE SEQUENCE [LARGE SCALE GENOMIC DNA]</scope>
    <source>
        <strain evidence="2 3">CGMCC 1.12145</strain>
    </source>
</reference>
<keyword evidence="1" id="KW-0812">Transmembrane</keyword>
<dbReference type="Proteomes" id="UP000182248">
    <property type="component" value="Unassembled WGS sequence"/>
</dbReference>
<keyword evidence="1" id="KW-0472">Membrane</keyword>
<evidence type="ECO:0000313" key="2">
    <source>
        <dbReference type="EMBL" id="SFW41780.1"/>
    </source>
</evidence>
<feature type="transmembrane region" description="Helical" evidence="1">
    <location>
        <begin position="12"/>
        <end position="32"/>
    </location>
</feature>
<evidence type="ECO:0000256" key="1">
    <source>
        <dbReference type="SAM" id="Phobius"/>
    </source>
</evidence>
<feature type="transmembrane region" description="Helical" evidence="1">
    <location>
        <begin position="121"/>
        <end position="141"/>
    </location>
</feature>
<feature type="transmembrane region" description="Helical" evidence="1">
    <location>
        <begin position="44"/>
        <end position="65"/>
    </location>
</feature>
<proteinExistence type="predicted"/>
<dbReference type="RefSeq" id="WP_072316811.1">
    <property type="nucleotide sequence ID" value="NZ_FPJE01000007.1"/>
</dbReference>
<evidence type="ECO:0008006" key="4">
    <source>
        <dbReference type="Google" id="ProtNLM"/>
    </source>
</evidence>
<feature type="transmembrane region" description="Helical" evidence="1">
    <location>
        <begin position="85"/>
        <end position="109"/>
    </location>
</feature>
<accession>A0A1K1P2H9</accession>
<dbReference type="STRING" id="1150368.SAMN02927921_01578"/>
<name>A0A1K1P2H9_9FLAO</name>
<sequence length="145" mass="16483">MGIIQTLHSYWAYLTLIMLVIAVINAIIGYFSSKPFIIGKDLRISLFALIFTHIQLLLGIVLYFVSDRFSLWSELGPGGVMKNDLARLLLVEHPFTNILAIILITIGWSKHKKVESAKGKFGKIAFFYTIGLILLLSRIPWSQWM</sequence>